<gene>
    <name evidence="2" type="ORF">ERX27_10285</name>
</gene>
<evidence type="ECO:0000313" key="3">
    <source>
        <dbReference type="Proteomes" id="UP000295310"/>
    </source>
</evidence>
<name>A0A4R6BAZ4_9STAP</name>
<dbReference type="OrthoDB" id="9812349at2"/>
<evidence type="ECO:0000313" key="2">
    <source>
        <dbReference type="EMBL" id="TDL93446.1"/>
    </source>
</evidence>
<dbReference type="Proteomes" id="UP000295310">
    <property type="component" value="Unassembled WGS sequence"/>
</dbReference>
<keyword evidence="3" id="KW-1185">Reference proteome</keyword>
<protein>
    <submittedName>
        <fullName evidence="2">DUF805 domain-containing protein</fullName>
    </submittedName>
</protein>
<sequence>MTMHEKQMGAWEAYKRYWKNGVTFEGRARRKEYWMPQLFHLLFSLIAAALMAIIAAVVFSMSSSPDEVGPGIVLLPLIYFGIILFSLATYIPTLAVSVRRMHDIGKSGWWVLLPIVGPFVIGSAMMILNVILLSSSSYQEIAPSPVVMILPAIMVLIMLGISIWFLVLTVQDSQPGTNKWGMNPKDPKSPDRPMNMLTMEQERRMHEFYRQQEREERSLY</sequence>
<feature type="transmembrane region" description="Helical" evidence="1">
    <location>
        <begin position="110"/>
        <end position="134"/>
    </location>
</feature>
<organism evidence="2 3">
    <name type="scientific">Macrococcus brunensis</name>
    <dbReference type="NCBI Taxonomy" id="198483"/>
    <lineage>
        <taxon>Bacteria</taxon>
        <taxon>Bacillati</taxon>
        <taxon>Bacillota</taxon>
        <taxon>Bacilli</taxon>
        <taxon>Bacillales</taxon>
        <taxon>Staphylococcaceae</taxon>
        <taxon>Macrococcus</taxon>
    </lineage>
</organism>
<accession>A0A4R6BAZ4</accession>
<keyword evidence="1" id="KW-0472">Membrane</keyword>
<dbReference type="PANTHER" id="PTHR34980:SF2">
    <property type="entry name" value="INNER MEMBRANE PROTEIN YHAH-RELATED"/>
    <property type="match status" value="1"/>
</dbReference>
<feature type="transmembrane region" description="Helical" evidence="1">
    <location>
        <begin position="73"/>
        <end position="98"/>
    </location>
</feature>
<dbReference type="GO" id="GO:0005886">
    <property type="term" value="C:plasma membrane"/>
    <property type="evidence" value="ECO:0007669"/>
    <property type="project" value="TreeGrafter"/>
</dbReference>
<dbReference type="AlphaFoldDB" id="A0A4R6BAZ4"/>
<keyword evidence="1" id="KW-1133">Transmembrane helix</keyword>
<comment type="caution">
    <text evidence="2">The sequence shown here is derived from an EMBL/GenBank/DDBJ whole genome shotgun (WGS) entry which is preliminary data.</text>
</comment>
<feature type="transmembrane region" description="Helical" evidence="1">
    <location>
        <begin position="146"/>
        <end position="170"/>
    </location>
</feature>
<keyword evidence="1" id="KW-0812">Transmembrane</keyword>
<dbReference type="EMBL" id="SCWA01000024">
    <property type="protein sequence ID" value="TDL93446.1"/>
    <property type="molecule type" value="Genomic_DNA"/>
</dbReference>
<dbReference type="Pfam" id="PF05656">
    <property type="entry name" value="DUF805"/>
    <property type="match status" value="1"/>
</dbReference>
<evidence type="ECO:0000256" key="1">
    <source>
        <dbReference type="SAM" id="Phobius"/>
    </source>
</evidence>
<feature type="transmembrane region" description="Helical" evidence="1">
    <location>
        <begin position="38"/>
        <end position="61"/>
    </location>
</feature>
<dbReference type="InterPro" id="IPR008523">
    <property type="entry name" value="DUF805"/>
</dbReference>
<proteinExistence type="predicted"/>
<reference evidence="2 3" key="1">
    <citation type="submission" date="2019-01" db="EMBL/GenBank/DDBJ databases">
        <title>Draft genome sequences of the type strains of six Macrococcus species.</title>
        <authorList>
            <person name="Mazhar S."/>
            <person name="Altermann E."/>
            <person name="Hill C."/>
            <person name="Mcauliffe O."/>
        </authorList>
    </citation>
    <scope>NUCLEOTIDE SEQUENCE [LARGE SCALE GENOMIC DNA]</scope>
    <source>
        <strain evidence="2 3">CCM4811</strain>
    </source>
</reference>
<dbReference type="PANTHER" id="PTHR34980">
    <property type="entry name" value="INNER MEMBRANE PROTEIN-RELATED-RELATED"/>
    <property type="match status" value="1"/>
</dbReference>